<dbReference type="HOGENOM" id="CLU_022017_7_1_0"/>
<reference evidence="7 8" key="1">
    <citation type="journal article" date="2012" name="BMC Genomics">
        <title>Genomic sequence analysis and characterization of Sneathia amnii sp. nov.</title>
        <authorList>
            <consortium name="Vaginal Microbiome Consortium (additional members)"/>
            <person name="Harwich M.D.Jr."/>
            <person name="Serrano M.G."/>
            <person name="Fettweis J.M."/>
            <person name="Alves J.M."/>
            <person name="Reimers M.A."/>
            <person name="Buck G.A."/>
            <person name="Jefferson K.K."/>
        </authorList>
    </citation>
    <scope>NUCLEOTIDE SEQUENCE [LARGE SCALE GENOMIC DNA]</scope>
    <source>
        <strain evidence="7 8">SN35</strain>
    </source>
</reference>
<evidence type="ECO:0000313" key="7">
    <source>
        <dbReference type="EMBL" id="AKC95678.1"/>
    </source>
</evidence>
<dbReference type="KEGG" id="sns:VC03_04060"/>
<dbReference type="EMBL" id="CP011280">
    <property type="protein sequence ID" value="AKC95678.1"/>
    <property type="molecule type" value="Genomic_DNA"/>
</dbReference>
<organism evidence="7 8">
    <name type="scientific">Sneathia vaginalis</name>
    <dbReference type="NCBI Taxonomy" id="187101"/>
    <lineage>
        <taxon>Bacteria</taxon>
        <taxon>Fusobacteriati</taxon>
        <taxon>Fusobacteriota</taxon>
        <taxon>Fusobacteriia</taxon>
        <taxon>Fusobacteriales</taxon>
        <taxon>Leptotrichiaceae</taxon>
        <taxon>Sneathia</taxon>
    </lineage>
</organism>
<protein>
    <recommendedName>
        <fullName evidence="9">Polysaccharide biosynthesis protein C-terminal domain-containing protein</fullName>
    </recommendedName>
</protein>
<feature type="transmembrane region" description="Helical" evidence="6">
    <location>
        <begin position="319"/>
        <end position="341"/>
    </location>
</feature>
<feature type="transmembrane region" description="Helical" evidence="6">
    <location>
        <begin position="81"/>
        <end position="105"/>
    </location>
</feature>
<feature type="transmembrane region" description="Helical" evidence="6">
    <location>
        <begin position="117"/>
        <end position="140"/>
    </location>
</feature>
<dbReference type="RefSeq" id="WP_046328784.1">
    <property type="nucleotide sequence ID" value="NZ_CAUPIC010000002.1"/>
</dbReference>
<dbReference type="GO" id="GO:0005886">
    <property type="term" value="C:plasma membrane"/>
    <property type="evidence" value="ECO:0007669"/>
    <property type="project" value="UniProtKB-SubCell"/>
</dbReference>
<feature type="transmembrane region" description="Helical" evidence="6">
    <location>
        <begin position="290"/>
        <end position="307"/>
    </location>
</feature>
<gene>
    <name evidence="7" type="ORF">VC03_04060</name>
</gene>
<evidence type="ECO:0008006" key="9">
    <source>
        <dbReference type="Google" id="ProtNLM"/>
    </source>
</evidence>
<feature type="transmembrane region" description="Helical" evidence="6">
    <location>
        <begin position="353"/>
        <end position="376"/>
    </location>
</feature>
<feature type="transmembrane region" description="Helical" evidence="6">
    <location>
        <begin position="6"/>
        <end position="27"/>
    </location>
</feature>
<dbReference type="InterPro" id="IPR002797">
    <property type="entry name" value="Polysacc_synth"/>
</dbReference>
<feature type="transmembrane region" description="Helical" evidence="6">
    <location>
        <begin position="237"/>
        <end position="254"/>
    </location>
</feature>
<feature type="transmembrane region" description="Helical" evidence="6">
    <location>
        <begin position="180"/>
        <end position="197"/>
    </location>
</feature>
<feature type="transmembrane region" description="Helical" evidence="6">
    <location>
        <begin position="382"/>
        <end position="401"/>
    </location>
</feature>
<dbReference type="PANTHER" id="PTHR30250:SF11">
    <property type="entry name" value="O-ANTIGEN TRANSPORTER-RELATED"/>
    <property type="match status" value="1"/>
</dbReference>
<evidence type="ECO:0000313" key="8">
    <source>
        <dbReference type="Proteomes" id="UP000033103"/>
    </source>
</evidence>
<keyword evidence="4 6" id="KW-1133">Transmembrane helix</keyword>
<feature type="transmembrane region" description="Helical" evidence="6">
    <location>
        <begin position="39"/>
        <end position="61"/>
    </location>
</feature>
<comment type="subcellular location">
    <subcellularLocation>
        <location evidence="1">Cell membrane</location>
        <topology evidence="1">Multi-pass membrane protein</topology>
    </subcellularLocation>
</comment>
<dbReference type="AlphaFoldDB" id="A0A0E3UUV0"/>
<keyword evidence="8" id="KW-1185">Reference proteome</keyword>
<keyword evidence="5 6" id="KW-0472">Membrane</keyword>
<evidence type="ECO:0000256" key="5">
    <source>
        <dbReference type="ARBA" id="ARBA00023136"/>
    </source>
</evidence>
<feature type="transmembrane region" description="Helical" evidence="6">
    <location>
        <begin position="437"/>
        <end position="456"/>
    </location>
</feature>
<proteinExistence type="predicted"/>
<accession>A0A0E3UUV0</accession>
<evidence type="ECO:0000256" key="4">
    <source>
        <dbReference type="ARBA" id="ARBA00022989"/>
    </source>
</evidence>
<keyword evidence="3 6" id="KW-0812">Transmembrane</keyword>
<dbReference type="PANTHER" id="PTHR30250">
    <property type="entry name" value="PST FAMILY PREDICTED COLANIC ACID TRANSPORTER"/>
    <property type="match status" value="1"/>
</dbReference>
<dbReference type="PATRIC" id="fig|1069640.6.peg.803"/>
<sequence length="478" mass="55101">MKSSILKGTLIYTLANTIIKLGGLVFLPIMTRILTTEEFGIIGILSPITTIFTIVLGLGFYNVILKKYVDLKDNKQELETFKFTVVIFILFLNLLVLVVFLIPCFRGVIEKIFKVDYLLVLISMIIAMVNSLNNMALSLFRIEKKYFKVAIGSLISFFTNYILAIYFISKLHLGIFGNQFANLCAVITLLIFLYVEYFKDIHIKFSKNYLVYSIYNGVPLIFIELTDQLVNFSDRYILAVFNISYGLIGAYTLAYTGSRILSVITGSFINAWTAELYLDIRNEKINRNLELFFSILAFFCIGASLFSPEAISLLFPKHYLLAIQYMPVVLTSAIVQSLYALDYYFHYFEKSKYIVVFTFLALVINVSLNLILIPIFKSNAVYIAGLTTLIALTTRAIIEFVIINRCFKIKFRYYKFVIYFLLAFNPILIYLTRRPIGIVSILLKLLYILICIGIIIKDDKNWRKHLIYLRQRIIGRVN</sequence>
<feature type="transmembrane region" description="Helical" evidence="6">
    <location>
        <begin position="209"/>
        <end position="225"/>
    </location>
</feature>
<keyword evidence="2" id="KW-1003">Cell membrane</keyword>
<name>A0A0E3UUV0_9FUSO</name>
<feature type="transmembrane region" description="Helical" evidence="6">
    <location>
        <begin position="413"/>
        <end position="431"/>
    </location>
</feature>
<dbReference type="Proteomes" id="UP000033103">
    <property type="component" value="Chromosome"/>
</dbReference>
<feature type="transmembrane region" description="Helical" evidence="6">
    <location>
        <begin position="146"/>
        <end position="168"/>
    </location>
</feature>
<evidence type="ECO:0000256" key="2">
    <source>
        <dbReference type="ARBA" id="ARBA00022475"/>
    </source>
</evidence>
<dbReference type="Pfam" id="PF01943">
    <property type="entry name" value="Polysacc_synt"/>
    <property type="match status" value="1"/>
</dbReference>
<evidence type="ECO:0000256" key="1">
    <source>
        <dbReference type="ARBA" id="ARBA00004651"/>
    </source>
</evidence>
<evidence type="ECO:0000256" key="3">
    <source>
        <dbReference type="ARBA" id="ARBA00022692"/>
    </source>
</evidence>
<dbReference type="OrthoDB" id="6017905at2"/>
<dbReference type="STRING" id="187101.VC03_04060"/>
<evidence type="ECO:0000256" key="6">
    <source>
        <dbReference type="SAM" id="Phobius"/>
    </source>
</evidence>
<dbReference type="InterPro" id="IPR050833">
    <property type="entry name" value="Poly_Biosynth_Transport"/>
</dbReference>